<keyword evidence="3" id="KW-1185">Reference proteome</keyword>
<dbReference type="AlphaFoldDB" id="A0A0D8JHK1"/>
<comment type="caution">
    <text evidence="2">The sequence shown here is derived from an EMBL/GenBank/DDBJ whole genome shotgun (WGS) entry which is preliminary data.</text>
</comment>
<accession>A0A0D8JHK1</accession>
<evidence type="ECO:0008006" key="4">
    <source>
        <dbReference type="Google" id="ProtNLM"/>
    </source>
</evidence>
<dbReference type="Gene3D" id="2.60.40.10">
    <property type="entry name" value="Immunoglobulins"/>
    <property type="match status" value="1"/>
</dbReference>
<keyword evidence="1" id="KW-0732">Signal</keyword>
<dbReference type="Proteomes" id="UP000032544">
    <property type="component" value="Unassembled WGS sequence"/>
</dbReference>
<protein>
    <recommendedName>
        <fullName evidence="4">DUF3823 domain-containing protein</fullName>
    </recommendedName>
</protein>
<dbReference type="STRING" id="1544798.LH29_08040"/>
<dbReference type="Gene3D" id="2.60.40.1120">
    <property type="entry name" value="Carboxypeptidase-like, regulatory domain"/>
    <property type="match status" value="1"/>
</dbReference>
<dbReference type="InterPro" id="IPR013783">
    <property type="entry name" value="Ig-like_fold"/>
</dbReference>
<evidence type="ECO:0000256" key="1">
    <source>
        <dbReference type="SAM" id="SignalP"/>
    </source>
</evidence>
<dbReference type="OrthoDB" id="642123at2"/>
<evidence type="ECO:0000313" key="3">
    <source>
        <dbReference type="Proteomes" id="UP000032544"/>
    </source>
</evidence>
<organism evidence="2 3">
    <name type="scientific">Draconibacterium sediminis</name>
    <dbReference type="NCBI Taxonomy" id="1544798"/>
    <lineage>
        <taxon>Bacteria</taxon>
        <taxon>Pseudomonadati</taxon>
        <taxon>Bacteroidota</taxon>
        <taxon>Bacteroidia</taxon>
        <taxon>Marinilabiliales</taxon>
        <taxon>Prolixibacteraceae</taxon>
        <taxon>Draconibacterium</taxon>
    </lineage>
</organism>
<reference evidence="2 3" key="1">
    <citation type="submission" date="2014-09" db="EMBL/GenBank/DDBJ databases">
        <title>Draft Genome Sequence of Draconibacterium sp. JN14CK-3.</title>
        <authorList>
            <person name="Dong C."/>
            <person name="Lai Q."/>
            <person name="Shao Z."/>
        </authorList>
    </citation>
    <scope>NUCLEOTIDE SEQUENCE [LARGE SCALE GENOMIC DNA]</scope>
    <source>
        <strain evidence="2 3">JN14CK-3</strain>
    </source>
</reference>
<proteinExistence type="predicted"/>
<dbReference type="EMBL" id="JRHC01000001">
    <property type="protein sequence ID" value="KJF45318.1"/>
    <property type="molecule type" value="Genomic_DNA"/>
</dbReference>
<feature type="signal peptide" evidence="1">
    <location>
        <begin position="1"/>
        <end position="19"/>
    </location>
</feature>
<feature type="chain" id="PRO_5002331375" description="DUF3823 domain-containing protein" evidence="1">
    <location>
        <begin position="20"/>
        <end position="223"/>
    </location>
</feature>
<gene>
    <name evidence="2" type="ORF">LH29_08040</name>
</gene>
<evidence type="ECO:0000313" key="2">
    <source>
        <dbReference type="EMBL" id="KJF45318.1"/>
    </source>
</evidence>
<sequence length="223" mass="24326">MKMKYIKLFVLIVVSSAMIKCEYQDTDFGFDGSIKGMVKDNSGTPVYGDMSSNNLVVKLLGENDEQALEIRVNGDGTYQNLKMFPKKHEVWLEGPIVNSAHTTVDFSVDPEQVLDFTVTPLVSPKLNSASGSGTSISVSYDILPNDGNTIKKMEVYCSTVKYPTAAIGSRTNVYFTKKVTLTESSGSVVVDGLETGVHYYIRLGAQADGASSMNYSNQIEVDL</sequence>
<name>A0A0D8JHK1_9BACT</name>